<comment type="function">
    <text evidence="6">Catalyzes the transfer of a formyl group from 10-formyltetrahydrofolate to 5-phospho-ribosyl-glycinamide (GAR), producing 5-phospho-ribosyl-N-formylglycinamide (FGAR) and tetrahydrofolate.</text>
</comment>
<comment type="similarity">
    <text evidence="4 6">Belongs to the GART family.</text>
</comment>
<keyword evidence="3 6" id="KW-0658">Purine biosynthesis</keyword>
<gene>
    <name evidence="6 8" type="primary">purN</name>
    <name evidence="8" type="ORF">NCTC10672_00602</name>
</gene>
<proteinExistence type="inferred from homology"/>
<comment type="pathway">
    <text evidence="1 6">Purine metabolism; IMP biosynthesis via de novo pathway; N(2)-formyl-N(1)-(5-phospho-D-ribosyl)glycinamide from N(1)-(5-phospho-D-ribosyl)glycinamide (10-formyl THF route): step 1/1.</text>
</comment>
<dbReference type="UniPathway" id="UPA00074">
    <property type="reaction ID" value="UER00126"/>
</dbReference>
<dbReference type="InterPro" id="IPR001555">
    <property type="entry name" value="GART_AS"/>
</dbReference>
<dbReference type="SUPFAM" id="SSF53328">
    <property type="entry name" value="Formyltransferase"/>
    <property type="match status" value="1"/>
</dbReference>
<dbReference type="EC" id="2.1.2.2" evidence="6"/>
<evidence type="ECO:0000256" key="6">
    <source>
        <dbReference type="HAMAP-Rule" id="MF_01930"/>
    </source>
</evidence>
<evidence type="ECO:0000256" key="4">
    <source>
        <dbReference type="ARBA" id="ARBA00038440"/>
    </source>
</evidence>
<evidence type="ECO:0000256" key="2">
    <source>
        <dbReference type="ARBA" id="ARBA00022679"/>
    </source>
</evidence>
<feature type="binding site" evidence="6">
    <location>
        <begin position="94"/>
        <end position="97"/>
    </location>
    <ligand>
        <name>(6R)-10-formyltetrahydrofolate</name>
        <dbReference type="ChEBI" id="CHEBI:195366"/>
    </ligand>
</feature>
<feature type="binding site" evidence="6">
    <location>
        <position position="111"/>
    </location>
    <ligand>
        <name>(6R)-10-formyltetrahydrofolate</name>
        <dbReference type="ChEBI" id="CHEBI:195366"/>
    </ligand>
</feature>
<dbReference type="AlphaFoldDB" id="A0A377JGM3"/>
<evidence type="ECO:0000313" key="9">
    <source>
        <dbReference type="Proteomes" id="UP000254186"/>
    </source>
</evidence>
<reference evidence="8 9" key="1">
    <citation type="submission" date="2018-06" db="EMBL/GenBank/DDBJ databases">
        <authorList>
            <consortium name="Pathogen Informatics"/>
            <person name="Doyle S."/>
        </authorList>
    </citation>
    <scope>NUCLEOTIDE SEQUENCE [LARGE SCALE GENOMIC DNA]</scope>
    <source>
        <strain evidence="8 9">NCTC10672</strain>
    </source>
</reference>
<dbReference type="Pfam" id="PF00551">
    <property type="entry name" value="Formyl_trans_N"/>
    <property type="match status" value="1"/>
</dbReference>
<dbReference type="CDD" id="cd08645">
    <property type="entry name" value="FMT_core_GART"/>
    <property type="match status" value="1"/>
</dbReference>
<feature type="site" description="Raises pKa of active site His" evidence="6">
    <location>
        <position position="149"/>
    </location>
</feature>
<dbReference type="PANTHER" id="PTHR43369">
    <property type="entry name" value="PHOSPHORIBOSYLGLYCINAMIDE FORMYLTRANSFERASE"/>
    <property type="match status" value="1"/>
</dbReference>
<dbReference type="EMBL" id="UGHY01000002">
    <property type="protein sequence ID" value="STP03201.1"/>
    <property type="molecule type" value="Genomic_DNA"/>
</dbReference>
<organism evidence="8 9">
    <name type="scientific">Haemophilus parainfluenzae</name>
    <dbReference type="NCBI Taxonomy" id="729"/>
    <lineage>
        <taxon>Bacteria</taxon>
        <taxon>Pseudomonadati</taxon>
        <taxon>Pseudomonadota</taxon>
        <taxon>Gammaproteobacteria</taxon>
        <taxon>Pasteurellales</taxon>
        <taxon>Pasteurellaceae</taxon>
        <taxon>Haemophilus</taxon>
    </lineage>
</organism>
<dbReference type="HAMAP" id="MF_01930">
    <property type="entry name" value="PurN"/>
    <property type="match status" value="1"/>
</dbReference>
<accession>A0A377JGM3</accession>
<dbReference type="GO" id="GO:0005829">
    <property type="term" value="C:cytosol"/>
    <property type="evidence" value="ECO:0007669"/>
    <property type="project" value="TreeGrafter"/>
</dbReference>
<dbReference type="PANTHER" id="PTHR43369:SF2">
    <property type="entry name" value="PHOSPHORIBOSYLGLYCINAMIDE FORMYLTRANSFERASE"/>
    <property type="match status" value="1"/>
</dbReference>
<protein>
    <recommendedName>
        <fullName evidence="6">Phosphoribosylglycinamide formyltransferase</fullName>
        <ecNumber evidence="6">2.1.2.2</ecNumber>
    </recommendedName>
    <alternativeName>
        <fullName evidence="6">5'-phosphoribosylglycinamide transformylase</fullName>
    </alternativeName>
    <alternativeName>
        <fullName evidence="6">GAR transformylase</fullName>
        <shortName evidence="6">GART</shortName>
    </alternativeName>
</protein>
<dbReference type="Proteomes" id="UP000254186">
    <property type="component" value="Unassembled WGS sequence"/>
</dbReference>
<evidence type="ECO:0000313" key="8">
    <source>
        <dbReference type="EMBL" id="STP03201.1"/>
    </source>
</evidence>
<sequence length="216" mass="24032">MQNNMKKIAVLISGQGSNLQAIIEACQTRFIPGKIVTVISNKIDSFGLKRAKSAGIPSRVFLRQDFSSNLAMDKAIGDYLDALNIDLIVLAGYMKILTKPFTQRFAGKILNIHPSLLPKYPGLHTYQRALENGESEHGTTVHFVNEELDGGAIVLQAKVPIFPGDTVEEIELRTREQEYNIYPLVIKWFIEERLKLENGIAYLDASPLPISGYAAE</sequence>
<evidence type="ECO:0000259" key="7">
    <source>
        <dbReference type="Pfam" id="PF00551"/>
    </source>
</evidence>
<dbReference type="PROSITE" id="PS00373">
    <property type="entry name" value="GART"/>
    <property type="match status" value="1"/>
</dbReference>
<comment type="catalytic activity">
    <reaction evidence="5 6">
        <text>N(1)-(5-phospho-beta-D-ribosyl)glycinamide + (6R)-10-formyltetrahydrofolate = N(2)-formyl-N(1)-(5-phospho-beta-D-ribosyl)glycinamide + (6S)-5,6,7,8-tetrahydrofolate + H(+)</text>
        <dbReference type="Rhea" id="RHEA:15053"/>
        <dbReference type="ChEBI" id="CHEBI:15378"/>
        <dbReference type="ChEBI" id="CHEBI:57453"/>
        <dbReference type="ChEBI" id="CHEBI:143788"/>
        <dbReference type="ChEBI" id="CHEBI:147286"/>
        <dbReference type="ChEBI" id="CHEBI:195366"/>
        <dbReference type="EC" id="2.1.2.2"/>
    </reaction>
</comment>
<dbReference type="InterPro" id="IPR004607">
    <property type="entry name" value="GART"/>
</dbReference>
<dbReference type="Gene3D" id="3.40.50.170">
    <property type="entry name" value="Formyl transferase, N-terminal domain"/>
    <property type="match status" value="1"/>
</dbReference>
<dbReference type="InterPro" id="IPR036477">
    <property type="entry name" value="Formyl_transf_N_sf"/>
</dbReference>
<evidence type="ECO:0000256" key="1">
    <source>
        <dbReference type="ARBA" id="ARBA00005054"/>
    </source>
</evidence>
<dbReference type="NCBIfam" id="TIGR00639">
    <property type="entry name" value="PurN"/>
    <property type="match status" value="1"/>
</dbReference>
<evidence type="ECO:0000256" key="3">
    <source>
        <dbReference type="ARBA" id="ARBA00022755"/>
    </source>
</evidence>
<feature type="binding site" evidence="6">
    <location>
        <position position="63"/>
    </location>
    <ligand>
        <name>(6R)-10-formyltetrahydrofolate</name>
        <dbReference type="ChEBI" id="CHEBI:195366"/>
    </ligand>
</feature>
<feature type="active site" description="Proton donor" evidence="6">
    <location>
        <position position="113"/>
    </location>
</feature>
<feature type="binding site" evidence="6">
    <location>
        <begin position="16"/>
        <end position="18"/>
    </location>
    <ligand>
        <name>N(1)-(5-phospho-beta-D-ribosyl)glycinamide</name>
        <dbReference type="ChEBI" id="CHEBI:143788"/>
    </ligand>
</feature>
<feature type="domain" description="Formyl transferase N-terminal" evidence="7">
    <location>
        <begin position="6"/>
        <end position="186"/>
    </location>
</feature>
<dbReference type="GO" id="GO:0006189">
    <property type="term" value="P:'de novo' IMP biosynthetic process"/>
    <property type="evidence" value="ECO:0007669"/>
    <property type="project" value="UniProtKB-UniRule"/>
</dbReference>
<name>A0A377JGM3_HAEPA</name>
<evidence type="ECO:0000256" key="5">
    <source>
        <dbReference type="ARBA" id="ARBA00047664"/>
    </source>
</evidence>
<keyword evidence="2 6" id="KW-0808">Transferase</keyword>
<dbReference type="GO" id="GO:0004644">
    <property type="term" value="F:phosphoribosylglycinamide formyltransferase activity"/>
    <property type="evidence" value="ECO:0007669"/>
    <property type="project" value="UniProtKB-UniRule"/>
</dbReference>
<dbReference type="InterPro" id="IPR002376">
    <property type="entry name" value="Formyl_transf_N"/>
</dbReference>